<proteinExistence type="predicted"/>
<dbReference type="PROSITE" id="PS50005">
    <property type="entry name" value="TPR"/>
    <property type="match status" value="1"/>
</dbReference>
<name>A0A975GVS8_9CAUL</name>
<keyword evidence="1" id="KW-0802">TPR repeat</keyword>
<accession>A0A975GVS8</accession>
<dbReference type="EMBL" id="CP062222">
    <property type="protein sequence ID" value="QTC91767.1"/>
    <property type="molecule type" value="Genomic_DNA"/>
</dbReference>
<dbReference type="AlphaFoldDB" id="A0A975GVS8"/>
<protein>
    <submittedName>
        <fullName evidence="2">Tetratricopeptide repeat protein</fullName>
    </submittedName>
</protein>
<sequence length="503" mass="53806">MSDAQIGGGLSAPDRAARARDLAVAGDVPAAIALLQAAPADQVPAHRNMLAQLLVAAERHEEALAIRIAQAEAEPGVAAHQHNVAARLGDMGRAAEAEAAARRAFALGGDAPETWLVLARALQGQDRHDEAEAAFAETLKRRPDYLDALIDQSQLIWMRTGDAGRARASLNAAIDRAPNRPDLYAARAKLDRFAGAAPRAIHRDLIASPVAASALIQRSAAHAALGFDRDQALAHARAALAQTPNDPAAIQQLVEIHLARNEPAAALAILDPLLEQRPTDQQAIAFRHTAWRLAGDPRALTADDYAELVAGQTIDTPPGWPTLEAYLADLASALAPLHALTEHPVGQSLRHGTQTSVDLRHSDDPAIRAFFTAIDGPIRRHMARLGQGSDPLRSRNTGDYRLAGCWSVRLRPGGFHTPHFHSKGWLSSACHIALPSAVEGEGREGWLAFGAPAFEGVQPLPPDHYEKPEPGRLVLFPSWMWHGTVPFGGTEPRLTIAFDVVPA</sequence>
<feature type="repeat" description="TPR" evidence="1">
    <location>
        <begin position="112"/>
        <end position="145"/>
    </location>
</feature>
<organism evidence="2 3">
    <name type="scientific">Brevundimonas goettingensis</name>
    <dbReference type="NCBI Taxonomy" id="2774190"/>
    <lineage>
        <taxon>Bacteria</taxon>
        <taxon>Pseudomonadati</taxon>
        <taxon>Pseudomonadota</taxon>
        <taxon>Alphaproteobacteria</taxon>
        <taxon>Caulobacterales</taxon>
        <taxon>Caulobacteraceae</taxon>
        <taxon>Brevundimonas</taxon>
    </lineage>
</organism>
<dbReference type="Pfam" id="PF13759">
    <property type="entry name" value="2OG-FeII_Oxy_5"/>
    <property type="match status" value="1"/>
</dbReference>
<dbReference type="SUPFAM" id="SSF48452">
    <property type="entry name" value="TPR-like"/>
    <property type="match status" value="2"/>
</dbReference>
<evidence type="ECO:0000313" key="3">
    <source>
        <dbReference type="Proteomes" id="UP000663918"/>
    </source>
</evidence>
<gene>
    <name evidence="2" type="ORF">IFJ75_02195</name>
</gene>
<evidence type="ECO:0000313" key="2">
    <source>
        <dbReference type="EMBL" id="QTC91767.1"/>
    </source>
</evidence>
<dbReference type="InterPro" id="IPR019734">
    <property type="entry name" value="TPR_rpt"/>
</dbReference>
<evidence type="ECO:0000256" key="1">
    <source>
        <dbReference type="PROSITE-ProRule" id="PRU00339"/>
    </source>
</evidence>
<dbReference type="Pfam" id="PF14559">
    <property type="entry name" value="TPR_19"/>
    <property type="match status" value="1"/>
</dbReference>
<reference evidence="2" key="1">
    <citation type="submission" date="2020-09" db="EMBL/GenBank/DDBJ databases">
        <title>Brevundimonas sp. LVF2 isolated from a puddle in Goettingen, Germany.</title>
        <authorList>
            <person name="Friedrich I."/>
            <person name="Klassen A."/>
            <person name="Hannes N."/>
            <person name="Schneider D."/>
            <person name="Hertel R."/>
            <person name="Daniel R."/>
        </authorList>
    </citation>
    <scope>NUCLEOTIDE SEQUENCE</scope>
    <source>
        <strain evidence="2">LVF2</strain>
    </source>
</reference>
<dbReference type="KEGG" id="bgoe:IFJ75_02195"/>
<keyword evidence="3" id="KW-1185">Reference proteome</keyword>
<dbReference type="InterPro" id="IPR011990">
    <property type="entry name" value="TPR-like_helical_dom_sf"/>
</dbReference>
<dbReference type="Proteomes" id="UP000663918">
    <property type="component" value="Chromosome"/>
</dbReference>
<dbReference type="Gene3D" id="1.25.40.10">
    <property type="entry name" value="Tetratricopeptide repeat domain"/>
    <property type="match status" value="2"/>
</dbReference>
<dbReference type="SMART" id="SM00028">
    <property type="entry name" value="TPR"/>
    <property type="match status" value="2"/>
</dbReference>
<dbReference type="Gene3D" id="2.60.120.620">
    <property type="entry name" value="q2cbj1_9rhob like domain"/>
    <property type="match status" value="1"/>
</dbReference>
<dbReference type="RefSeq" id="WP_207870942.1">
    <property type="nucleotide sequence ID" value="NZ_CP062222.1"/>
</dbReference>
<dbReference type="InterPro" id="IPR012668">
    <property type="entry name" value="CHP02466"/>
</dbReference>